<dbReference type="Proteomes" id="UP000516437">
    <property type="component" value="Chromosome 7"/>
</dbReference>
<gene>
    <name evidence="1" type="ORF">CJ030_MR7G020483</name>
</gene>
<organism evidence="1 2">
    <name type="scientific">Morella rubra</name>
    <name type="common">Chinese bayberry</name>
    <dbReference type="NCBI Taxonomy" id="262757"/>
    <lineage>
        <taxon>Eukaryota</taxon>
        <taxon>Viridiplantae</taxon>
        <taxon>Streptophyta</taxon>
        <taxon>Embryophyta</taxon>
        <taxon>Tracheophyta</taxon>
        <taxon>Spermatophyta</taxon>
        <taxon>Magnoliopsida</taxon>
        <taxon>eudicotyledons</taxon>
        <taxon>Gunneridae</taxon>
        <taxon>Pentapetalae</taxon>
        <taxon>rosids</taxon>
        <taxon>fabids</taxon>
        <taxon>Fagales</taxon>
        <taxon>Myricaceae</taxon>
        <taxon>Morella</taxon>
    </lineage>
</organism>
<comment type="caution">
    <text evidence="1">The sequence shown here is derived from an EMBL/GenBank/DDBJ whole genome shotgun (WGS) entry which is preliminary data.</text>
</comment>
<name>A0A6A1V3K9_9ROSI</name>
<dbReference type="EMBL" id="RXIC02000025">
    <property type="protein sequence ID" value="KAB1206598.1"/>
    <property type="molecule type" value="Genomic_DNA"/>
</dbReference>
<keyword evidence="2" id="KW-1185">Reference proteome</keyword>
<dbReference type="AlphaFoldDB" id="A0A6A1V3K9"/>
<protein>
    <submittedName>
        <fullName evidence="1">Uncharacterized protein</fullName>
    </submittedName>
</protein>
<evidence type="ECO:0000313" key="2">
    <source>
        <dbReference type="Proteomes" id="UP000516437"/>
    </source>
</evidence>
<evidence type="ECO:0000313" key="1">
    <source>
        <dbReference type="EMBL" id="KAB1206598.1"/>
    </source>
</evidence>
<accession>A0A6A1V3K9</accession>
<dbReference type="OrthoDB" id="10255630at2759"/>
<sequence length="136" mass="15741">MVSLPVDHGTLREKYHQCRGQTERPAWADAFLVELKESIRAIVRPTHSLCMELQCRLTSLETKLALTDRALTEELNIMRMKLFSVREQLFELSQSVHTVLIQLQTLVRRVDNMEEHLAHVRDALGQDLDEPAHDLD</sequence>
<reference evidence="1 2" key="1">
    <citation type="journal article" date="2019" name="Plant Biotechnol. J.">
        <title>The red bayberry genome and genetic basis of sex determination.</title>
        <authorList>
            <person name="Jia H.M."/>
            <person name="Jia H.J."/>
            <person name="Cai Q.L."/>
            <person name="Wang Y."/>
            <person name="Zhao H.B."/>
            <person name="Yang W.F."/>
            <person name="Wang G.Y."/>
            <person name="Li Y.H."/>
            <person name="Zhan D.L."/>
            <person name="Shen Y.T."/>
            <person name="Niu Q.F."/>
            <person name="Chang L."/>
            <person name="Qiu J."/>
            <person name="Zhao L."/>
            <person name="Xie H.B."/>
            <person name="Fu W.Y."/>
            <person name="Jin J."/>
            <person name="Li X.W."/>
            <person name="Jiao Y."/>
            <person name="Zhou C.C."/>
            <person name="Tu T."/>
            <person name="Chai C.Y."/>
            <person name="Gao J.L."/>
            <person name="Fan L.J."/>
            <person name="van de Weg E."/>
            <person name="Wang J.Y."/>
            <person name="Gao Z.S."/>
        </authorList>
    </citation>
    <scope>NUCLEOTIDE SEQUENCE [LARGE SCALE GENOMIC DNA]</scope>
    <source>
        <tissue evidence="1">Leaves</tissue>
    </source>
</reference>
<proteinExistence type="predicted"/>